<reference evidence="1" key="2">
    <citation type="journal article" date="2015" name="Data Brief">
        <title>Shoot transcriptome of the giant reed, Arundo donax.</title>
        <authorList>
            <person name="Barrero R.A."/>
            <person name="Guerrero F.D."/>
            <person name="Moolhuijzen P."/>
            <person name="Goolsby J.A."/>
            <person name="Tidwell J."/>
            <person name="Bellgard S.E."/>
            <person name="Bellgard M.I."/>
        </authorList>
    </citation>
    <scope>NUCLEOTIDE SEQUENCE</scope>
    <source>
        <tissue evidence="1">Shoot tissue taken approximately 20 cm above the soil surface</tissue>
    </source>
</reference>
<sequence length="15" mass="1482">MVGSEASALAVRMGC</sequence>
<accession>A0A0A9FR45</accession>
<name>A0A0A9FR45_ARUDO</name>
<evidence type="ECO:0000313" key="1">
    <source>
        <dbReference type="EMBL" id="JAE10778.1"/>
    </source>
</evidence>
<organism evidence="1">
    <name type="scientific">Arundo donax</name>
    <name type="common">Giant reed</name>
    <name type="synonym">Donax arundinaceus</name>
    <dbReference type="NCBI Taxonomy" id="35708"/>
    <lineage>
        <taxon>Eukaryota</taxon>
        <taxon>Viridiplantae</taxon>
        <taxon>Streptophyta</taxon>
        <taxon>Embryophyta</taxon>
        <taxon>Tracheophyta</taxon>
        <taxon>Spermatophyta</taxon>
        <taxon>Magnoliopsida</taxon>
        <taxon>Liliopsida</taxon>
        <taxon>Poales</taxon>
        <taxon>Poaceae</taxon>
        <taxon>PACMAD clade</taxon>
        <taxon>Arundinoideae</taxon>
        <taxon>Arundineae</taxon>
        <taxon>Arundo</taxon>
    </lineage>
</organism>
<protein>
    <submittedName>
        <fullName evidence="1">Uncharacterized protein</fullName>
    </submittedName>
</protein>
<dbReference type="EMBL" id="GBRH01187118">
    <property type="protein sequence ID" value="JAE10778.1"/>
    <property type="molecule type" value="Transcribed_RNA"/>
</dbReference>
<proteinExistence type="predicted"/>
<reference evidence="1" key="1">
    <citation type="submission" date="2014-09" db="EMBL/GenBank/DDBJ databases">
        <authorList>
            <person name="Magalhaes I.L.F."/>
            <person name="Oliveira U."/>
            <person name="Santos F.R."/>
            <person name="Vidigal T.H.D.A."/>
            <person name="Brescovit A.D."/>
            <person name="Santos A.J."/>
        </authorList>
    </citation>
    <scope>NUCLEOTIDE SEQUENCE</scope>
    <source>
        <tissue evidence="1">Shoot tissue taken approximately 20 cm above the soil surface</tissue>
    </source>
</reference>